<feature type="domain" description="Reverse transcriptase RNase H-like" evidence="8">
    <location>
        <begin position="47"/>
        <end position="100"/>
    </location>
</feature>
<keyword evidence="4" id="KW-0255">Endonuclease</keyword>
<dbReference type="InterPro" id="IPR041373">
    <property type="entry name" value="RT_RNaseH"/>
</dbReference>
<dbReference type="InterPro" id="IPR050951">
    <property type="entry name" value="Retrovirus_Pol_polyprotein"/>
</dbReference>
<evidence type="ECO:0000256" key="3">
    <source>
        <dbReference type="ARBA" id="ARBA00022722"/>
    </source>
</evidence>
<name>A0A444U5G3_ACIRT</name>
<keyword evidence="6" id="KW-0695">RNA-directed DNA polymerase</keyword>
<dbReference type="SUPFAM" id="SSF56672">
    <property type="entry name" value="DNA/RNA polymerases"/>
    <property type="match status" value="1"/>
</dbReference>
<comment type="caution">
    <text evidence="9">The sequence shown here is derived from an EMBL/GenBank/DDBJ whole genome shotgun (WGS) entry which is preliminary data.</text>
</comment>
<keyword evidence="5" id="KW-0378">Hydrolase</keyword>
<accession>A0A444U5G3</accession>
<gene>
    <name evidence="9" type="ORF">EOD39_7896</name>
</gene>
<dbReference type="PANTHER" id="PTHR37984">
    <property type="entry name" value="PROTEIN CBG26694"/>
    <property type="match status" value="1"/>
</dbReference>
<dbReference type="PANTHER" id="PTHR37984:SF5">
    <property type="entry name" value="PROTEIN NYNRIN-LIKE"/>
    <property type="match status" value="1"/>
</dbReference>
<evidence type="ECO:0000256" key="7">
    <source>
        <dbReference type="SAM" id="MobiDB-lite"/>
    </source>
</evidence>
<dbReference type="InterPro" id="IPR043502">
    <property type="entry name" value="DNA/RNA_pol_sf"/>
</dbReference>
<keyword evidence="3" id="KW-0540">Nuclease</keyword>
<dbReference type="GO" id="GO:0004519">
    <property type="term" value="F:endonuclease activity"/>
    <property type="evidence" value="ECO:0007669"/>
    <property type="project" value="UniProtKB-KW"/>
</dbReference>
<evidence type="ECO:0000313" key="10">
    <source>
        <dbReference type="Proteomes" id="UP000289886"/>
    </source>
</evidence>
<dbReference type="GO" id="GO:0016787">
    <property type="term" value="F:hydrolase activity"/>
    <property type="evidence" value="ECO:0007669"/>
    <property type="project" value="UniProtKB-KW"/>
</dbReference>
<evidence type="ECO:0000256" key="1">
    <source>
        <dbReference type="ARBA" id="ARBA00022679"/>
    </source>
</evidence>
<dbReference type="Pfam" id="PF17917">
    <property type="entry name" value="RT_RNaseH"/>
    <property type="match status" value="1"/>
</dbReference>
<dbReference type="GO" id="GO:0003964">
    <property type="term" value="F:RNA-directed DNA polymerase activity"/>
    <property type="evidence" value="ECO:0007669"/>
    <property type="project" value="UniProtKB-KW"/>
</dbReference>
<organism evidence="9 10">
    <name type="scientific">Acipenser ruthenus</name>
    <name type="common">Sterlet sturgeon</name>
    <dbReference type="NCBI Taxonomy" id="7906"/>
    <lineage>
        <taxon>Eukaryota</taxon>
        <taxon>Metazoa</taxon>
        <taxon>Chordata</taxon>
        <taxon>Craniata</taxon>
        <taxon>Vertebrata</taxon>
        <taxon>Euteleostomi</taxon>
        <taxon>Actinopterygii</taxon>
        <taxon>Chondrostei</taxon>
        <taxon>Acipenseriformes</taxon>
        <taxon>Acipenseridae</taxon>
        <taxon>Acipenser</taxon>
    </lineage>
</organism>
<feature type="region of interest" description="Disordered" evidence="7">
    <location>
        <begin position="143"/>
        <end position="215"/>
    </location>
</feature>
<feature type="compositionally biased region" description="Low complexity" evidence="7">
    <location>
        <begin position="201"/>
        <end position="215"/>
    </location>
</feature>
<keyword evidence="10" id="KW-1185">Reference proteome</keyword>
<evidence type="ECO:0000256" key="6">
    <source>
        <dbReference type="ARBA" id="ARBA00022918"/>
    </source>
</evidence>
<proteinExistence type="predicted"/>
<evidence type="ECO:0000259" key="8">
    <source>
        <dbReference type="Pfam" id="PF17917"/>
    </source>
</evidence>
<evidence type="ECO:0000256" key="5">
    <source>
        <dbReference type="ARBA" id="ARBA00022801"/>
    </source>
</evidence>
<evidence type="ECO:0000256" key="2">
    <source>
        <dbReference type="ARBA" id="ARBA00022695"/>
    </source>
</evidence>
<dbReference type="AlphaFoldDB" id="A0A444U5G3"/>
<dbReference type="Proteomes" id="UP000289886">
    <property type="component" value="Unassembled WGS sequence"/>
</dbReference>
<protein>
    <submittedName>
        <fullName evidence="9">Retrovirus-related Pol polyprotein from transposon 17.6</fullName>
    </submittedName>
</protein>
<reference evidence="9 10" key="1">
    <citation type="submission" date="2019-01" db="EMBL/GenBank/DDBJ databases">
        <title>Draft Genome and Complete Hox-Cluster Characterization of the Sterlet Sturgeon (Acipenser ruthenus).</title>
        <authorList>
            <person name="Wei Q."/>
        </authorList>
    </citation>
    <scope>NUCLEOTIDE SEQUENCE [LARGE SCALE GENOMIC DNA]</scope>
    <source>
        <strain evidence="9">WHYD16114868_AA</strain>
        <tissue evidence="9">Blood</tissue>
    </source>
</reference>
<keyword evidence="2" id="KW-0548">Nucleotidyltransferase</keyword>
<evidence type="ECO:0000256" key="4">
    <source>
        <dbReference type="ARBA" id="ARBA00022759"/>
    </source>
</evidence>
<evidence type="ECO:0000313" key="9">
    <source>
        <dbReference type="EMBL" id="RXM30443.1"/>
    </source>
</evidence>
<keyword evidence="1" id="KW-0808">Transferase</keyword>
<dbReference type="EMBL" id="SCEB01215272">
    <property type="protein sequence ID" value="RXM30443.1"/>
    <property type="molecule type" value="Genomic_DNA"/>
</dbReference>
<sequence>MCKSQGRGRYKGEESQCFARPDETREGDNSTTGRGDRCCDVSARRGKELLAVVAVVRHFRHYLCGFLFTMRIDYVALQWLLTIIEPEGQVVCWIEQFQPFTFTIHDRAGARHANADILSRWLRCTDGCSRFPRREARVEELMGQDEEWAPQQRTRIQTSSPPPVAGGPRKTPLGGSGASFHSHMSPVVPVGGTERSKVADGGPPSSEGSSAEGVP</sequence>